<protein>
    <submittedName>
        <fullName evidence="2">Uncharacterized protein</fullName>
    </submittedName>
</protein>
<evidence type="ECO:0000313" key="2">
    <source>
        <dbReference type="EMBL" id="SHL23744.1"/>
    </source>
</evidence>
<sequence>MKRVLKRLGVLLLLIVTVANLEGNSVAAATKLTVKSIEKREDAKPVKIGKTYTVTGLKKDVETCVKFTLKEESKVKVKVSGVTKGTLSFRIRSQDKSILMYGFASEIYTHYDETSGEISTDKALPAGNYIVLFEARTNYSDVPGYAKSCTLKVTYID</sequence>
<feature type="chain" id="PRO_5039694023" evidence="1">
    <location>
        <begin position="22"/>
        <end position="157"/>
    </location>
</feature>
<dbReference type="EMBL" id="FRAC01000027">
    <property type="protein sequence ID" value="SHL23744.1"/>
    <property type="molecule type" value="Genomic_DNA"/>
</dbReference>
<proteinExistence type="predicted"/>
<name>A0A1M6YZM1_9FIRM</name>
<dbReference type="AlphaFoldDB" id="A0A1M6YZM1"/>
<dbReference type="RefSeq" id="WP_073279218.1">
    <property type="nucleotide sequence ID" value="NZ_FRAC01000027.1"/>
</dbReference>
<evidence type="ECO:0000256" key="1">
    <source>
        <dbReference type="SAM" id="SignalP"/>
    </source>
</evidence>
<organism evidence="2 3">
    <name type="scientific">Anaerocolumna jejuensis DSM 15929</name>
    <dbReference type="NCBI Taxonomy" id="1121322"/>
    <lineage>
        <taxon>Bacteria</taxon>
        <taxon>Bacillati</taxon>
        <taxon>Bacillota</taxon>
        <taxon>Clostridia</taxon>
        <taxon>Lachnospirales</taxon>
        <taxon>Lachnospiraceae</taxon>
        <taxon>Anaerocolumna</taxon>
    </lineage>
</organism>
<keyword evidence="1" id="KW-0732">Signal</keyword>
<gene>
    <name evidence="2" type="ORF">SAMN02745136_04438</name>
</gene>
<feature type="signal peptide" evidence="1">
    <location>
        <begin position="1"/>
        <end position="21"/>
    </location>
</feature>
<reference evidence="2 3" key="1">
    <citation type="submission" date="2016-11" db="EMBL/GenBank/DDBJ databases">
        <authorList>
            <person name="Jaros S."/>
            <person name="Januszkiewicz K."/>
            <person name="Wedrychowicz H."/>
        </authorList>
    </citation>
    <scope>NUCLEOTIDE SEQUENCE [LARGE SCALE GENOMIC DNA]</scope>
    <source>
        <strain evidence="2 3">DSM 15929</strain>
    </source>
</reference>
<keyword evidence="3" id="KW-1185">Reference proteome</keyword>
<dbReference type="Proteomes" id="UP000184386">
    <property type="component" value="Unassembled WGS sequence"/>
</dbReference>
<accession>A0A1M6YZM1</accession>
<evidence type="ECO:0000313" key="3">
    <source>
        <dbReference type="Proteomes" id="UP000184386"/>
    </source>
</evidence>
<dbReference type="Gene3D" id="2.60.120.380">
    <property type="match status" value="1"/>
</dbReference>